<dbReference type="AlphaFoldDB" id="A0A9D4CGF7"/>
<accession>A0A9D4CGF7</accession>
<feature type="region of interest" description="Disordered" evidence="1">
    <location>
        <begin position="58"/>
        <end position="106"/>
    </location>
</feature>
<name>A0A9D4CGF7_DREPO</name>
<comment type="caution">
    <text evidence="2">The sequence shown here is derived from an EMBL/GenBank/DDBJ whole genome shotgun (WGS) entry which is preliminary data.</text>
</comment>
<reference evidence="2" key="1">
    <citation type="journal article" date="2019" name="bioRxiv">
        <title>The Genome of the Zebra Mussel, Dreissena polymorpha: A Resource for Invasive Species Research.</title>
        <authorList>
            <person name="McCartney M.A."/>
            <person name="Auch B."/>
            <person name="Kono T."/>
            <person name="Mallez S."/>
            <person name="Zhang Y."/>
            <person name="Obille A."/>
            <person name="Becker A."/>
            <person name="Abrahante J.E."/>
            <person name="Garbe J."/>
            <person name="Badalamenti J.P."/>
            <person name="Herman A."/>
            <person name="Mangelson H."/>
            <person name="Liachko I."/>
            <person name="Sullivan S."/>
            <person name="Sone E.D."/>
            <person name="Koren S."/>
            <person name="Silverstein K.A.T."/>
            <person name="Beckman K.B."/>
            <person name="Gohl D.M."/>
        </authorList>
    </citation>
    <scope>NUCLEOTIDE SEQUENCE</scope>
    <source>
        <strain evidence="2">Duluth1</strain>
        <tissue evidence="2">Whole animal</tissue>
    </source>
</reference>
<protein>
    <submittedName>
        <fullName evidence="2">Uncharacterized protein</fullName>
    </submittedName>
</protein>
<sequence>MFSGNSKRSGHKGKASSSEKTKLSESCNNANSFMTNVISAPVLRVSSDTNVCSSVLSAETARTSGKTNQDENTARKAPSQNDRNECSKTVLNGTEGSVTNLKDQVKSNANKQNVEITSNTKTISVDDLVTIANNSNSKTINIACGMNVNNVNDANGCLESNLLRSQLGDAKMNDSVGAEQCKGDIVSECKGDIVSECKGDIVSECKGDIVSENIETDTNTDQDFSFSTALDNLTNDHNGRQINSDENCHLVSENAQKDIECVNSKDLISNDNDKIQLDGVLKIPAPNHSVKSVVTHNNTNKSGNINPKLSNDDNDHAFADSFAITTQMLNSCENVHIQTSNKSGSLVSKTENDKRVVAGQQSEALFSEVIPDDSFNAVEIDNIDNNNKMVLDQLSDTNNLKNVNSLLEVSNNDLEMNISHNSTEDMFNDSPGLIAASNYERVGLDNIQSSLDNEEMMTSFDDIHIPYQSGQERCFEQGDKETVGEKNKTVICAPLQEVKSDKSKPSHKRNNPLGQTAVGVLGQFSSQKPVGPLQGQEILHEDLAMALAMGESFSSTFDITTHDTQTGANVKAAVQEQHVCIIYVCIIYHV</sequence>
<dbReference type="EMBL" id="JAIWYP010000012">
    <property type="protein sequence ID" value="KAH3724457.1"/>
    <property type="molecule type" value="Genomic_DNA"/>
</dbReference>
<feature type="compositionally biased region" description="Polar residues" evidence="1">
    <location>
        <begin position="58"/>
        <end position="67"/>
    </location>
</feature>
<feature type="region of interest" description="Disordered" evidence="1">
    <location>
        <begin position="1"/>
        <end position="23"/>
    </location>
</feature>
<keyword evidence="3" id="KW-1185">Reference proteome</keyword>
<gene>
    <name evidence="2" type="ORF">DPMN_050274</name>
</gene>
<evidence type="ECO:0000256" key="1">
    <source>
        <dbReference type="SAM" id="MobiDB-lite"/>
    </source>
</evidence>
<dbReference type="Proteomes" id="UP000828390">
    <property type="component" value="Unassembled WGS sequence"/>
</dbReference>
<evidence type="ECO:0000313" key="3">
    <source>
        <dbReference type="Proteomes" id="UP000828390"/>
    </source>
</evidence>
<organism evidence="2 3">
    <name type="scientific">Dreissena polymorpha</name>
    <name type="common">Zebra mussel</name>
    <name type="synonym">Mytilus polymorpha</name>
    <dbReference type="NCBI Taxonomy" id="45954"/>
    <lineage>
        <taxon>Eukaryota</taxon>
        <taxon>Metazoa</taxon>
        <taxon>Spiralia</taxon>
        <taxon>Lophotrochozoa</taxon>
        <taxon>Mollusca</taxon>
        <taxon>Bivalvia</taxon>
        <taxon>Autobranchia</taxon>
        <taxon>Heteroconchia</taxon>
        <taxon>Euheterodonta</taxon>
        <taxon>Imparidentia</taxon>
        <taxon>Neoheterodontei</taxon>
        <taxon>Myida</taxon>
        <taxon>Dreissenoidea</taxon>
        <taxon>Dreissenidae</taxon>
        <taxon>Dreissena</taxon>
    </lineage>
</organism>
<evidence type="ECO:0000313" key="2">
    <source>
        <dbReference type="EMBL" id="KAH3724457.1"/>
    </source>
</evidence>
<proteinExistence type="predicted"/>
<reference evidence="2" key="2">
    <citation type="submission" date="2020-11" db="EMBL/GenBank/DDBJ databases">
        <authorList>
            <person name="McCartney M.A."/>
            <person name="Auch B."/>
            <person name="Kono T."/>
            <person name="Mallez S."/>
            <person name="Becker A."/>
            <person name="Gohl D.M."/>
            <person name="Silverstein K.A.T."/>
            <person name="Koren S."/>
            <person name="Bechman K.B."/>
            <person name="Herman A."/>
            <person name="Abrahante J.E."/>
            <person name="Garbe J."/>
        </authorList>
    </citation>
    <scope>NUCLEOTIDE SEQUENCE</scope>
    <source>
        <strain evidence="2">Duluth1</strain>
        <tissue evidence="2">Whole animal</tissue>
    </source>
</reference>
<feature type="compositionally biased region" description="Polar residues" evidence="1">
    <location>
        <begin position="87"/>
        <end position="106"/>
    </location>
</feature>